<comment type="caution">
    <text evidence="2">The sequence shown here is derived from an EMBL/GenBank/DDBJ whole genome shotgun (WGS) entry which is preliminary data.</text>
</comment>
<feature type="chain" id="PRO_5043955815" description="Secreted protein" evidence="1">
    <location>
        <begin position="22"/>
        <end position="64"/>
    </location>
</feature>
<sequence length="64" mass="7094">MAAHYANHPLILVATCSVAIARILTLHGSTLCQPPSYTRCHLLCSHSPYTDTAWQHTMPTTLLY</sequence>
<dbReference type="AlphaFoldDB" id="A0AAV6ZS01"/>
<protein>
    <recommendedName>
        <fullName evidence="4">Secreted protein</fullName>
    </recommendedName>
</protein>
<feature type="signal peptide" evidence="1">
    <location>
        <begin position="1"/>
        <end position="21"/>
    </location>
</feature>
<name>A0AAV6ZS01_ENGPU</name>
<keyword evidence="1" id="KW-0732">Signal</keyword>
<reference evidence="2" key="1">
    <citation type="thesis" date="2020" institute="ProQuest LLC" country="789 East Eisenhower Parkway, Ann Arbor, MI, USA">
        <title>Comparative Genomics and Chromosome Evolution.</title>
        <authorList>
            <person name="Mudd A.B."/>
        </authorList>
    </citation>
    <scope>NUCLEOTIDE SEQUENCE</scope>
    <source>
        <strain evidence="2">237g6f4</strain>
        <tissue evidence="2">Blood</tissue>
    </source>
</reference>
<dbReference type="EMBL" id="WNYA01000011">
    <property type="protein sequence ID" value="KAG8552177.1"/>
    <property type="molecule type" value="Genomic_DNA"/>
</dbReference>
<accession>A0AAV6ZS01</accession>
<keyword evidence="3" id="KW-1185">Reference proteome</keyword>
<gene>
    <name evidence="2" type="ORF">GDO81_004431</name>
</gene>
<proteinExistence type="predicted"/>
<organism evidence="2 3">
    <name type="scientific">Engystomops pustulosus</name>
    <name type="common">Tungara frog</name>
    <name type="synonym">Physalaemus pustulosus</name>
    <dbReference type="NCBI Taxonomy" id="76066"/>
    <lineage>
        <taxon>Eukaryota</taxon>
        <taxon>Metazoa</taxon>
        <taxon>Chordata</taxon>
        <taxon>Craniata</taxon>
        <taxon>Vertebrata</taxon>
        <taxon>Euteleostomi</taxon>
        <taxon>Amphibia</taxon>
        <taxon>Batrachia</taxon>
        <taxon>Anura</taxon>
        <taxon>Neobatrachia</taxon>
        <taxon>Hyloidea</taxon>
        <taxon>Leptodactylidae</taxon>
        <taxon>Leiuperinae</taxon>
        <taxon>Engystomops</taxon>
    </lineage>
</organism>
<evidence type="ECO:0000313" key="3">
    <source>
        <dbReference type="Proteomes" id="UP000824782"/>
    </source>
</evidence>
<evidence type="ECO:0008006" key="4">
    <source>
        <dbReference type="Google" id="ProtNLM"/>
    </source>
</evidence>
<evidence type="ECO:0000256" key="1">
    <source>
        <dbReference type="SAM" id="SignalP"/>
    </source>
</evidence>
<dbReference type="Proteomes" id="UP000824782">
    <property type="component" value="Unassembled WGS sequence"/>
</dbReference>
<evidence type="ECO:0000313" key="2">
    <source>
        <dbReference type="EMBL" id="KAG8552177.1"/>
    </source>
</evidence>